<evidence type="ECO:0000259" key="1">
    <source>
        <dbReference type="PROSITE" id="PS50097"/>
    </source>
</evidence>
<sequence length="79" mass="9214">MVTQLLQKLSQNYTELLENQEYCDVTINVGEDPNTKIFRAHKNILCCRSPYLRRALSSNDLAHIEVPNISQEIFHIILR</sequence>
<organism evidence="2 3">
    <name type="scientific">Glomus cerebriforme</name>
    <dbReference type="NCBI Taxonomy" id="658196"/>
    <lineage>
        <taxon>Eukaryota</taxon>
        <taxon>Fungi</taxon>
        <taxon>Fungi incertae sedis</taxon>
        <taxon>Mucoromycota</taxon>
        <taxon>Glomeromycotina</taxon>
        <taxon>Glomeromycetes</taxon>
        <taxon>Glomerales</taxon>
        <taxon>Glomeraceae</taxon>
        <taxon>Glomus</taxon>
    </lineage>
</organism>
<dbReference type="InterPro" id="IPR000210">
    <property type="entry name" value="BTB/POZ_dom"/>
</dbReference>
<keyword evidence="3" id="KW-1185">Reference proteome</keyword>
<protein>
    <submittedName>
        <fullName evidence="2">BTB/POZ protein</fullName>
    </submittedName>
</protein>
<dbReference type="Proteomes" id="UP000265703">
    <property type="component" value="Unassembled WGS sequence"/>
</dbReference>
<dbReference type="PANTHER" id="PTHR24410">
    <property type="entry name" value="HL07962P-RELATED"/>
    <property type="match status" value="1"/>
</dbReference>
<dbReference type="EMBL" id="QKYT01000004">
    <property type="protein sequence ID" value="RIA99428.1"/>
    <property type="molecule type" value="Genomic_DNA"/>
</dbReference>
<dbReference type="Pfam" id="PF00651">
    <property type="entry name" value="BTB"/>
    <property type="match status" value="1"/>
</dbReference>
<dbReference type="PANTHER" id="PTHR24410:SF23">
    <property type="entry name" value="BTB DOMAIN-CONTAINING PROTEIN-RELATED"/>
    <property type="match status" value="1"/>
</dbReference>
<gene>
    <name evidence="2" type="ORF">C1645_747267</name>
</gene>
<dbReference type="InterPro" id="IPR051481">
    <property type="entry name" value="BTB-POZ/Galectin-3-binding"/>
</dbReference>
<proteinExistence type="predicted"/>
<evidence type="ECO:0000313" key="2">
    <source>
        <dbReference type="EMBL" id="RIA99428.1"/>
    </source>
</evidence>
<dbReference type="Gene3D" id="3.30.710.10">
    <property type="entry name" value="Potassium Channel Kv1.1, Chain A"/>
    <property type="match status" value="1"/>
</dbReference>
<dbReference type="PROSITE" id="PS50097">
    <property type="entry name" value="BTB"/>
    <property type="match status" value="1"/>
</dbReference>
<reference evidence="2 3" key="1">
    <citation type="submission" date="2018-06" db="EMBL/GenBank/DDBJ databases">
        <title>Comparative genomics reveals the genomic features of Rhizophagus irregularis, R. cerebriforme, R. diaphanum and Gigaspora rosea, and their symbiotic lifestyle signature.</title>
        <authorList>
            <person name="Morin E."/>
            <person name="San Clemente H."/>
            <person name="Chen E.C.H."/>
            <person name="De La Providencia I."/>
            <person name="Hainaut M."/>
            <person name="Kuo A."/>
            <person name="Kohler A."/>
            <person name="Murat C."/>
            <person name="Tang N."/>
            <person name="Roy S."/>
            <person name="Loubradou J."/>
            <person name="Henrissat B."/>
            <person name="Grigoriev I.V."/>
            <person name="Corradi N."/>
            <person name="Roux C."/>
            <person name="Martin F.M."/>
        </authorList>
    </citation>
    <scope>NUCLEOTIDE SEQUENCE [LARGE SCALE GENOMIC DNA]</scope>
    <source>
        <strain evidence="2 3">DAOM 227022</strain>
    </source>
</reference>
<comment type="caution">
    <text evidence="2">The sequence shown here is derived from an EMBL/GenBank/DDBJ whole genome shotgun (WGS) entry which is preliminary data.</text>
</comment>
<dbReference type="CDD" id="cd18186">
    <property type="entry name" value="BTB_POZ_ZBTB_KLHL-like"/>
    <property type="match status" value="1"/>
</dbReference>
<accession>A0A397TN80</accession>
<dbReference type="SUPFAM" id="SSF54695">
    <property type="entry name" value="POZ domain"/>
    <property type="match status" value="1"/>
</dbReference>
<dbReference type="InterPro" id="IPR011333">
    <property type="entry name" value="SKP1/BTB/POZ_sf"/>
</dbReference>
<name>A0A397TN80_9GLOM</name>
<evidence type="ECO:0000313" key="3">
    <source>
        <dbReference type="Proteomes" id="UP000265703"/>
    </source>
</evidence>
<dbReference type="OrthoDB" id="1022638at2759"/>
<feature type="domain" description="BTB" evidence="1">
    <location>
        <begin position="23"/>
        <end position="79"/>
    </location>
</feature>
<dbReference type="AlphaFoldDB" id="A0A397TN80"/>